<evidence type="ECO:0000256" key="9">
    <source>
        <dbReference type="SAM" id="MobiDB-lite"/>
    </source>
</evidence>
<evidence type="ECO:0000313" key="12">
    <source>
        <dbReference type="Proteomes" id="UP000236340"/>
    </source>
</evidence>
<dbReference type="RefSeq" id="WP_103114315.1">
    <property type="nucleotide sequence ID" value="NZ_PPFX01000004.1"/>
</dbReference>
<feature type="binding site" evidence="8">
    <location>
        <begin position="32"/>
        <end position="34"/>
    </location>
    <ligand>
        <name>GTP</name>
        <dbReference type="ChEBI" id="CHEBI:37565"/>
    </ligand>
</feature>
<dbReference type="AlphaFoldDB" id="A0A2K2HDC7"/>
<evidence type="ECO:0000259" key="10">
    <source>
        <dbReference type="Pfam" id="PF12804"/>
    </source>
</evidence>
<dbReference type="InterPro" id="IPR013482">
    <property type="entry name" value="Molybde_CF_guanTrfase"/>
</dbReference>
<dbReference type="InterPro" id="IPR025877">
    <property type="entry name" value="MobA-like_NTP_Trfase"/>
</dbReference>
<evidence type="ECO:0000256" key="4">
    <source>
        <dbReference type="ARBA" id="ARBA00022741"/>
    </source>
</evidence>
<comment type="function">
    <text evidence="8">Transfers a GMP moiety from GTP to Mo-molybdopterin (Mo-MPT) cofactor (Moco or molybdenum cofactor) to form Mo-molybdopterin guanine dinucleotide (Mo-MGD) cofactor.</text>
</comment>
<feature type="binding site" evidence="8">
    <location>
        <position position="118"/>
    </location>
    <ligand>
        <name>Mg(2+)</name>
        <dbReference type="ChEBI" id="CHEBI:18420"/>
    </ligand>
</feature>
<comment type="domain">
    <text evidence="8">The N-terminal domain determines nucleotide recognition and specific binding, while the C-terminal domain determines the specific binding to the target protein.</text>
</comment>
<dbReference type="SUPFAM" id="SSF53448">
    <property type="entry name" value="Nucleotide-diphospho-sugar transferases"/>
    <property type="match status" value="1"/>
</dbReference>
<gene>
    <name evidence="8" type="primary">mobA</name>
    <name evidence="11" type="ORF">C2E25_03050</name>
</gene>
<feature type="binding site" evidence="8">
    <location>
        <position position="44"/>
    </location>
    <ligand>
        <name>GTP</name>
        <dbReference type="ChEBI" id="CHEBI:37565"/>
    </ligand>
</feature>
<dbReference type="OrthoDB" id="9788394at2"/>
<feature type="region of interest" description="Disordered" evidence="9">
    <location>
        <begin position="1"/>
        <end position="27"/>
    </location>
</feature>
<dbReference type="EC" id="2.7.7.77" evidence="8"/>
<evidence type="ECO:0000256" key="6">
    <source>
        <dbReference type="ARBA" id="ARBA00023134"/>
    </source>
</evidence>
<comment type="caution">
    <text evidence="8">Lacks conserved residue(s) required for the propagation of feature annotation.</text>
</comment>
<dbReference type="CDD" id="cd02503">
    <property type="entry name" value="MobA"/>
    <property type="match status" value="1"/>
</dbReference>
<dbReference type="Proteomes" id="UP000236340">
    <property type="component" value="Unassembled WGS sequence"/>
</dbReference>
<dbReference type="HAMAP" id="MF_00316">
    <property type="entry name" value="MobA"/>
    <property type="match status" value="1"/>
</dbReference>
<dbReference type="InterPro" id="IPR029044">
    <property type="entry name" value="Nucleotide-diphossugar_trans"/>
</dbReference>
<comment type="subcellular location">
    <subcellularLocation>
        <location evidence="8">Cytoplasm</location>
    </subcellularLocation>
</comment>
<organism evidence="11 12">
    <name type="scientific">Geothermobacter hydrogeniphilus</name>
    <dbReference type="NCBI Taxonomy" id="1969733"/>
    <lineage>
        <taxon>Bacteria</taxon>
        <taxon>Pseudomonadati</taxon>
        <taxon>Thermodesulfobacteriota</taxon>
        <taxon>Desulfuromonadia</taxon>
        <taxon>Desulfuromonadales</taxon>
        <taxon>Geothermobacteraceae</taxon>
        <taxon>Geothermobacter</taxon>
    </lineage>
</organism>
<keyword evidence="6 8" id="KW-0342">GTP-binding</keyword>
<dbReference type="GO" id="GO:0005737">
    <property type="term" value="C:cytoplasm"/>
    <property type="evidence" value="ECO:0007669"/>
    <property type="project" value="UniProtKB-SubCell"/>
</dbReference>
<reference evidence="11 12" key="1">
    <citation type="journal article" date="2018" name="Genome Announc.">
        <title>Genome Sequence of Geothermobacter sp. HR-1 Iron Reducer from the Loihi Seamount.</title>
        <authorList>
            <person name="Smith H."/>
            <person name="Abuyen K."/>
            <person name="Tremblay J."/>
            <person name="Savalia P."/>
            <person name="Perez-Rodriguez I."/>
            <person name="Emerson D."/>
            <person name="Tully B."/>
            <person name="Amend J."/>
        </authorList>
    </citation>
    <scope>NUCLEOTIDE SEQUENCE [LARGE SCALE GENOMIC DNA]</scope>
    <source>
        <strain evidence="11 12">HR-1</strain>
    </source>
</reference>
<comment type="cofactor">
    <cofactor evidence="8">
        <name>Mg(2+)</name>
        <dbReference type="ChEBI" id="CHEBI:18420"/>
    </cofactor>
</comment>
<dbReference type="PANTHER" id="PTHR19136">
    <property type="entry name" value="MOLYBDENUM COFACTOR GUANYLYLTRANSFERASE"/>
    <property type="match status" value="1"/>
</dbReference>
<dbReference type="Pfam" id="PF12804">
    <property type="entry name" value="NTP_transf_3"/>
    <property type="match status" value="1"/>
</dbReference>
<name>A0A2K2HDC7_9BACT</name>
<keyword evidence="5 8" id="KW-0460">Magnesium</keyword>
<feature type="binding site" evidence="8">
    <location>
        <position position="118"/>
    </location>
    <ligand>
        <name>GTP</name>
        <dbReference type="ChEBI" id="CHEBI:37565"/>
    </ligand>
</feature>
<evidence type="ECO:0000256" key="1">
    <source>
        <dbReference type="ARBA" id="ARBA00022490"/>
    </source>
</evidence>
<dbReference type="EMBL" id="PPFX01000004">
    <property type="protein sequence ID" value="PNU21284.1"/>
    <property type="molecule type" value="Genomic_DNA"/>
</dbReference>
<keyword evidence="2 8" id="KW-0808">Transferase</keyword>
<feature type="binding site" evidence="8">
    <location>
        <position position="89"/>
    </location>
    <ligand>
        <name>GTP</name>
        <dbReference type="ChEBI" id="CHEBI:37565"/>
    </ligand>
</feature>
<sequence length="231" mass="25824">MKRLRSGRQHRADPQPPVTGTGVIPDTTGVILAGGESRRMGSDKSLLPLEGKRFIERTCQLLTDLFAEVLIVTNSPELYRDIPCRKAADIHRGRGALAGIHAGLHHARQPQIFVVACDMPFLQPKLIRHICRRAARADVLIPRNPCGLEPLHARYHKRCLPAMEAVLSSGGRRIIDFFPAVRVVELAEESWRQIDPQGLSFHNINTPQDYFALRGAQRELPELQRESIAGD</sequence>
<protein>
    <recommendedName>
        <fullName evidence="8">Probable molybdenum cofactor guanylyltransferase</fullName>
        <shortName evidence="8">MoCo guanylyltransferase</shortName>
        <ecNumber evidence="8">2.7.7.77</ecNumber>
    </recommendedName>
    <alternativeName>
        <fullName evidence="8">GTP:molybdopterin guanylyltransferase</fullName>
    </alternativeName>
    <alternativeName>
        <fullName evidence="8">Mo-MPT guanylyltransferase</fullName>
    </alternativeName>
    <alternativeName>
        <fullName evidence="8">Molybdopterin guanylyltransferase</fullName>
    </alternativeName>
    <alternativeName>
        <fullName evidence="8">Molybdopterin-guanine dinucleotide synthase</fullName>
        <shortName evidence="8">MGD synthase</shortName>
    </alternativeName>
</protein>
<evidence type="ECO:0000256" key="2">
    <source>
        <dbReference type="ARBA" id="ARBA00022679"/>
    </source>
</evidence>
<comment type="caution">
    <text evidence="11">The sequence shown here is derived from an EMBL/GenBank/DDBJ whole genome shotgun (WGS) entry which is preliminary data.</text>
</comment>
<evidence type="ECO:0000256" key="7">
    <source>
        <dbReference type="ARBA" id="ARBA00023150"/>
    </source>
</evidence>
<dbReference type="GO" id="GO:0061603">
    <property type="term" value="F:molybdenum cofactor guanylyltransferase activity"/>
    <property type="evidence" value="ECO:0007669"/>
    <property type="project" value="UniProtKB-EC"/>
</dbReference>
<proteinExistence type="inferred from homology"/>
<evidence type="ECO:0000256" key="3">
    <source>
        <dbReference type="ARBA" id="ARBA00022723"/>
    </source>
</evidence>
<evidence type="ECO:0000256" key="5">
    <source>
        <dbReference type="ARBA" id="ARBA00022842"/>
    </source>
</evidence>
<keyword evidence="7 8" id="KW-0501">Molybdenum cofactor biosynthesis</keyword>
<dbReference type="Gene3D" id="3.90.550.10">
    <property type="entry name" value="Spore Coat Polysaccharide Biosynthesis Protein SpsA, Chain A"/>
    <property type="match status" value="1"/>
</dbReference>
<keyword evidence="3 8" id="KW-0479">Metal-binding</keyword>
<keyword evidence="11" id="KW-0548">Nucleotidyltransferase</keyword>
<evidence type="ECO:0000313" key="11">
    <source>
        <dbReference type="EMBL" id="PNU21284.1"/>
    </source>
</evidence>
<keyword evidence="4 8" id="KW-0547">Nucleotide-binding</keyword>
<accession>A0A2K2HDC7</accession>
<comment type="catalytic activity">
    <reaction evidence="8">
        <text>Mo-molybdopterin + GTP + H(+) = Mo-molybdopterin guanine dinucleotide + diphosphate</text>
        <dbReference type="Rhea" id="RHEA:34243"/>
        <dbReference type="ChEBI" id="CHEBI:15378"/>
        <dbReference type="ChEBI" id="CHEBI:33019"/>
        <dbReference type="ChEBI" id="CHEBI:37565"/>
        <dbReference type="ChEBI" id="CHEBI:71302"/>
        <dbReference type="ChEBI" id="CHEBI:71310"/>
        <dbReference type="EC" id="2.7.7.77"/>
    </reaction>
</comment>
<comment type="similarity">
    <text evidence="8">Belongs to the MobA family.</text>
</comment>
<dbReference type="PANTHER" id="PTHR19136:SF81">
    <property type="entry name" value="MOLYBDENUM COFACTOR GUANYLYLTRANSFERASE"/>
    <property type="match status" value="1"/>
</dbReference>
<dbReference type="GO" id="GO:1902758">
    <property type="term" value="P:bis(molybdopterin guanine dinucleotide)molybdenum biosynthetic process"/>
    <property type="evidence" value="ECO:0007669"/>
    <property type="project" value="TreeGrafter"/>
</dbReference>
<evidence type="ECO:0000256" key="8">
    <source>
        <dbReference type="HAMAP-Rule" id="MF_00316"/>
    </source>
</evidence>
<dbReference type="GO" id="GO:0046872">
    <property type="term" value="F:metal ion binding"/>
    <property type="evidence" value="ECO:0007669"/>
    <property type="project" value="UniProtKB-KW"/>
</dbReference>
<dbReference type="GO" id="GO:0005525">
    <property type="term" value="F:GTP binding"/>
    <property type="evidence" value="ECO:0007669"/>
    <property type="project" value="UniProtKB-UniRule"/>
</dbReference>
<keyword evidence="1 8" id="KW-0963">Cytoplasm</keyword>
<feature type="domain" description="MobA-like NTP transferase" evidence="10">
    <location>
        <begin position="29"/>
        <end position="176"/>
    </location>
</feature>